<reference evidence="5 8" key="2">
    <citation type="submission" date="2019-07" db="EMBL/GenBank/DDBJ databases">
        <title>Whole genome shotgun sequence of Myxococcus fulvus NBRC 100333.</title>
        <authorList>
            <person name="Hosoyama A."/>
            <person name="Uohara A."/>
            <person name="Ohji S."/>
            <person name="Ichikawa N."/>
        </authorList>
    </citation>
    <scope>NUCLEOTIDE SEQUENCE [LARGE SCALE GENOMIC DNA]</scope>
    <source>
        <strain evidence="5 8">NBRC 100333</strain>
    </source>
</reference>
<proteinExistence type="predicted"/>
<evidence type="ECO:0000313" key="5">
    <source>
        <dbReference type="EMBL" id="GEN08464.1"/>
    </source>
</evidence>
<dbReference type="Pfam" id="PF00196">
    <property type="entry name" value="GerE"/>
    <property type="match status" value="1"/>
</dbReference>
<keyword evidence="3" id="KW-0804">Transcription</keyword>
<protein>
    <submittedName>
        <fullName evidence="6">DNA-binding transcriptional regulator, CsgD family</fullName>
    </submittedName>
    <submittedName>
        <fullName evidence="5">Helix-turn-helix transcriptional regulator</fullName>
    </submittedName>
</protein>
<dbReference type="CDD" id="cd06170">
    <property type="entry name" value="LuxR_C_like"/>
    <property type="match status" value="1"/>
</dbReference>
<dbReference type="EMBL" id="BJXR01000028">
    <property type="protein sequence ID" value="GEN08464.1"/>
    <property type="molecule type" value="Genomic_DNA"/>
</dbReference>
<dbReference type="GO" id="GO:0006355">
    <property type="term" value="P:regulation of DNA-templated transcription"/>
    <property type="evidence" value="ECO:0007669"/>
    <property type="project" value="InterPro"/>
</dbReference>
<dbReference type="Proteomes" id="UP000183760">
    <property type="component" value="Unassembled WGS sequence"/>
</dbReference>
<keyword evidence="2 6" id="KW-0238">DNA-binding</keyword>
<organism evidence="5 8">
    <name type="scientific">Myxococcus fulvus</name>
    <dbReference type="NCBI Taxonomy" id="33"/>
    <lineage>
        <taxon>Bacteria</taxon>
        <taxon>Pseudomonadati</taxon>
        <taxon>Myxococcota</taxon>
        <taxon>Myxococcia</taxon>
        <taxon>Myxococcales</taxon>
        <taxon>Cystobacterineae</taxon>
        <taxon>Myxococcaceae</taxon>
        <taxon>Myxococcus</taxon>
    </lineage>
</organism>
<dbReference type="Proteomes" id="UP000321514">
    <property type="component" value="Unassembled WGS sequence"/>
</dbReference>
<feature type="domain" description="HTH luxR-type" evidence="4">
    <location>
        <begin position="308"/>
        <end position="366"/>
    </location>
</feature>
<dbReference type="SUPFAM" id="SSF46894">
    <property type="entry name" value="C-terminal effector domain of the bipartite response regulators"/>
    <property type="match status" value="1"/>
</dbReference>
<dbReference type="PANTHER" id="PTHR44688:SF16">
    <property type="entry name" value="DNA-BINDING TRANSCRIPTIONAL ACTIVATOR DEVR_DOSR"/>
    <property type="match status" value="1"/>
</dbReference>
<dbReference type="InterPro" id="IPR036388">
    <property type="entry name" value="WH-like_DNA-bd_sf"/>
</dbReference>
<dbReference type="STRING" id="1334629.MFUL124B02_30775"/>
<dbReference type="InterPro" id="IPR000792">
    <property type="entry name" value="Tscrpt_reg_LuxR_C"/>
</dbReference>
<dbReference type="PROSITE" id="PS00622">
    <property type="entry name" value="HTH_LUXR_1"/>
    <property type="match status" value="1"/>
</dbReference>
<reference evidence="6 7" key="1">
    <citation type="submission" date="2016-10" db="EMBL/GenBank/DDBJ databases">
        <authorList>
            <person name="Varghese N."/>
            <person name="Submissions S."/>
        </authorList>
    </citation>
    <scope>NUCLEOTIDE SEQUENCE [LARGE SCALE GENOMIC DNA]</scope>
    <source>
        <strain evidence="6 7">DSM 16525</strain>
    </source>
</reference>
<comment type="caution">
    <text evidence="5">The sequence shown here is derived from an EMBL/GenBank/DDBJ whole genome shotgun (WGS) entry which is preliminary data.</text>
</comment>
<dbReference type="PANTHER" id="PTHR44688">
    <property type="entry name" value="DNA-BINDING TRANSCRIPTIONAL ACTIVATOR DEVR_DOSR"/>
    <property type="match status" value="1"/>
</dbReference>
<dbReference type="EMBL" id="FOIB01000006">
    <property type="protein sequence ID" value="SEU20188.1"/>
    <property type="molecule type" value="Genomic_DNA"/>
</dbReference>
<keyword evidence="7" id="KW-1185">Reference proteome</keyword>
<dbReference type="PROSITE" id="PS50043">
    <property type="entry name" value="HTH_LUXR_2"/>
    <property type="match status" value="1"/>
</dbReference>
<evidence type="ECO:0000256" key="2">
    <source>
        <dbReference type="ARBA" id="ARBA00023125"/>
    </source>
</evidence>
<evidence type="ECO:0000256" key="3">
    <source>
        <dbReference type="ARBA" id="ARBA00023163"/>
    </source>
</evidence>
<gene>
    <name evidence="5" type="ORF">MFU01_35010</name>
    <name evidence="6" type="ORF">SAMN05443572_106107</name>
</gene>
<evidence type="ECO:0000313" key="8">
    <source>
        <dbReference type="Proteomes" id="UP000321514"/>
    </source>
</evidence>
<dbReference type="SMART" id="SM00421">
    <property type="entry name" value="HTH_LUXR"/>
    <property type="match status" value="1"/>
</dbReference>
<dbReference type="Gene3D" id="1.10.10.10">
    <property type="entry name" value="Winged helix-like DNA-binding domain superfamily/Winged helix DNA-binding domain"/>
    <property type="match status" value="1"/>
</dbReference>
<dbReference type="GO" id="GO:0003677">
    <property type="term" value="F:DNA binding"/>
    <property type="evidence" value="ECO:0007669"/>
    <property type="project" value="UniProtKB-KW"/>
</dbReference>
<sequence>MWGIIAKAGYGQGMVTRSRLERELLGALRELSEAELPLGELFTRLNVLLREPLGVDASCWHGTDPATGLVTSTVMENLDPRGFERAAYLELWAPEPLTFAGLRASGQRVGSLRRAAGEKLDESARYRELIAPFGFGDELRVNFDLPSGCWGAATFLRATDRGPYTERELGMMERFSAHIGQMLWRSYQGTVPKGEGQPLPGIAVLGPRGQLMSADPRAEAVLAELAETSPSSTGVPSGVITVAEHARGLGAAGRRDVPSRSRVRTRTGQWLTLHASLLEGRPDGQVAIVVAPATPAEVLPMALMSLGLTAREQDVAILVAQGHTTDTIARTLAITPATVQDHLKAIFTKAKVRSRREFIAQLVGMSAGPQGVARGA</sequence>
<evidence type="ECO:0000256" key="1">
    <source>
        <dbReference type="ARBA" id="ARBA00023015"/>
    </source>
</evidence>
<keyword evidence="1" id="KW-0805">Transcription regulation</keyword>
<dbReference type="InterPro" id="IPR016032">
    <property type="entry name" value="Sig_transdc_resp-reg_C-effctor"/>
</dbReference>
<name>A0A511T2S0_MYXFU</name>
<evidence type="ECO:0000313" key="6">
    <source>
        <dbReference type="EMBL" id="SEU20188.1"/>
    </source>
</evidence>
<evidence type="ECO:0000259" key="4">
    <source>
        <dbReference type="PROSITE" id="PS50043"/>
    </source>
</evidence>
<dbReference type="PRINTS" id="PR00038">
    <property type="entry name" value="HTHLUXR"/>
</dbReference>
<dbReference type="AlphaFoldDB" id="A0A511T2S0"/>
<evidence type="ECO:0000313" key="7">
    <source>
        <dbReference type="Proteomes" id="UP000183760"/>
    </source>
</evidence>
<accession>A0A511T2S0</accession>